<dbReference type="Proteomes" id="UP000727993">
    <property type="component" value="Unassembled WGS sequence"/>
</dbReference>
<evidence type="ECO:0000313" key="1">
    <source>
        <dbReference type="EMBL" id="MBK9297831.1"/>
    </source>
</evidence>
<dbReference type="SUPFAM" id="SSF102588">
    <property type="entry name" value="LmbE-like"/>
    <property type="match status" value="1"/>
</dbReference>
<dbReference type="AlphaFoldDB" id="A0A936NF41"/>
<protein>
    <submittedName>
        <fullName evidence="1">PIG-L family deacetylase</fullName>
    </submittedName>
</protein>
<sequence>MSPAPESQSYSDPQLVGIERVLVTCAHPDDVDFGAAGTVARWTAAGVEVTYCFVTDGEAGGLEDEPDRARVARMRRSEQTRAAGEVGVETLEFLAYRDGRVEPSLALRRDLTRVIRTYRPDRILTQSPERRWDRIGPSHPDHLATGEATVCAVFPDARNPLAHPELAERGLLPWVVPEVWLMSGRNPDTYVDITNTLDAKLAALSHHVSQHPDQGELHEMVRGFLTQNARDGGLETGRYAEAFQRVSTA</sequence>
<dbReference type="PANTHER" id="PTHR12993">
    <property type="entry name" value="N-ACETYLGLUCOSAMINYL-PHOSPHATIDYLINOSITOL DE-N-ACETYLASE-RELATED"/>
    <property type="match status" value="1"/>
</dbReference>
<dbReference type="Pfam" id="PF02585">
    <property type="entry name" value="PIG-L"/>
    <property type="match status" value="1"/>
</dbReference>
<dbReference type="EMBL" id="JADJZA010000007">
    <property type="protein sequence ID" value="MBK9297831.1"/>
    <property type="molecule type" value="Genomic_DNA"/>
</dbReference>
<dbReference type="InterPro" id="IPR003737">
    <property type="entry name" value="GlcNAc_PI_deacetylase-related"/>
</dbReference>
<accession>A0A936NF41</accession>
<dbReference type="GO" id="GO:0016811">
    <property type="term" value="F:hydrolase activity, acting on carbon-nitrogen (but not peptide) bonds, in linear amides"/>
    <property type="evidence" value="ECO:0007669"/>
    <property type="project" value="TreeGrafter"/>
</dbReference>
<dbReference type="GO" id="GO:0016137">
    <property type="term" value="P:glycoside metabolic process"/>
    <property type="evidence" value="ECO:0007669"/>
    <property type="project" value="UniProtKB-ARBA"/>
</dbReference>
<gene>
    <name evidence="1" type="ORF">IPN02_13565</name>
</gene>
<proteinExistence type="predicted"/>
<reference evidence="1 2" key="1">
    <citation type="submission" date="2020-10" db="EMBL/GenBank/DDBJ databases">
        <title>Connecting structure to function with the recovery of over 1000 high-quality activated sludge metagenome-assembled genomes encoding full-length rRNA genes using long-read sequencing.</title>
        <authorList>
            <person name="Singleton C.M."/>
            <person name="Petriglieri F."/>
            <person name="Kristensen J.M."/>
            <person name="Kirkegaard R.H."/>
            <person name="Michaelsen T.Y."/>
            <person name="Andersen M.H."/>
            <person name="Karst S.M."/>
            <person name="Dueholm M.S."/>
            <person name="Nielsen P.H."/>
            <person name="Albertsen M."/>
        </authorList>
    </citation>
    <scope>NUCLEOTIDE SEQUENCE [LARGE SCALE GENOMIC DNA]</scope>
    <source>
        <strain evidence="1">Lyne_18-Q3-R50-59_MAXAC.006</strain>
    </source>
</reference>
<dbReference type="Gene3D" id="3.40.50.10320">
    <property type="entry name" value="LmbE-like"/>
    <property type="match status" value="1"/>
</dbReference>
<name>A0A936NF41_9ACTN</name>
<dbReference type="InterPro" id="IPR024078">
    <property type="entry name" value="LmbE-like_dom_sf"/>
</dbReference>
<evidence type="ECO:0000313" key="2">
    <source>
        <dbReference type="Proteomes" id="UP000727993"/>
    </source>
</evidence>
<dbReference type="PANTHER" id="PTHR12993:SF28">
    <property type="entry name" value="LMBE FAMILY PROTEIN"/>
    <property type="match status" value="1"/>
</dbReference>
<organism evidence="1 2">
    <name type="scientific">Candidatus Neomicrothrix subdominans</name>
    <dbReference type="NCBI Taxonomy" id="2954438"/>
    <lineage>
        <taxon>Bacteria</taxon>
        <taxon>Bacillati</taxon>
        <taxon>Actinomycetota</taxon>
        <taxon>Acidimicrobiia</taxon>
        <taxon>Acidimicrobiales</taxon>
        <taxon>Microthrixaceae</taxon>
        <taxon>Candidatus Neomicrothrix</taxon>
    </lineage>
</organism>
<comment type="caution">
    <text evidence="1">The sequence shown here is derived from an EMBL/GenBank/DDBJ whole genome shotgun (WGS) entry which is preliminary data.</text>
</comment>